<gene>
    <name evidence="1" type="ORF">EVAR_51660_1</name>
</gene>
<dbReference type="Proteomes" id="UP000299102">
    <property type="component" value="Unassembled WGS sequence"/>
</dbReference>
<dbReference type="EMBL" id="BGZK01001200">
    <property type="protein sequence ID" value="GBP74260.1"/>
    <property type="molecule type" value="Genomic_DNA"/>
</dbReference>
<comment type="caution">
    <text evidence="1">The sequence shown here is derived from an EMBL/GenBank/DDBJ whole genome shotgun (WGS) entry which is preliminary data.</text>
</comment>
<evidence type="ECO:0000313" key="1">
    <source>
        <dbReference type="EMBL" id="GBP74260.1"/>
    </source>
</evidence>
<protein>
    <submittedName>
        <fullName evidence="1">Uncharacterized protein</fullName>
    </submittedName>
</protein>
<accession>A0A4C1YGT2</accession>
<proteinExistence type="predicted"/>
<evidence type="ECO:0000313" key="2">
    <source>
        <dbReference type="Proteomes" id="UP000299102"/>
    </source>
</evidence>
<dbReference type="AlphaFoldDB" id="A0A4C1YGT2"/>
<reference evidence="1 2" key="1">
    <citation type="journal article" date="2019" name="Commun. Biol.">
        <title>The bagworm genome reveals a unique fibroin gene that provides high tensile strength.</title>
        <authorList>
            <person name="Kono N."/>
            <person name="Nakamura H."/>
            <person name="Ohtoshi R."/>
            <person name="Tomita M."/>
            <person name="Numata K."/>
            <person name="Arakawa K."/>
        </authorList>
    </citation>
    <scope>NUCLEOTIDE SEQUENCE [LARGE SCALE GENOMIC DNA]</scope>
</reference>
<organism evidence="1 2">
    <name type="scientific">Eumeta variegata</name>
    <name type="common">Bagworm moth</name>
    <name type="synonym">Eumeta japonica</name>
    <dbReference type="NCBI Taxonomy" id="151549"/>
    <lineage>
        <taxon>Eukaryota</taxon>
        <taxon>Metazoa</taxon>
        <taxon>Ecdysozoa</taxon>
        <taxon>Arthropoda</taxon>
        <taxon>Hexapoda</taxon>
        <taxon>Insecta</taxon>
        <taxon>Pterygota</taxon>
        <taxon>Neoptera</taxon>
        <taxon>Endopterygota</taxon>
        <taxon>Lepidoptera</taxon>
        <taxon>Glossata</taxon>
        <taxon>Ditrysia</taxon>
        <taxon>Tineoidea</taxon>
        <taxon>Psychidae</taxon>
        <taxon>Oiketicinae</taxon>
        <taxon>Eumeta</taxon>
    </lineage>
</organism>
<dbReference type="OrthoDB" id="7472990at2759"/>
<keyword evidence="2" id="KW-1185">Reference proteome</keyword>
<name>A0A4C1YGT2_EUMVA</name>
<sequence>MEPEGLMMELEGGDGNSVLKRRNPIEFGLVSFILTRTLVLDDYTRLNPGSDHGIGRWCSGPDDGAERLSWELYYKTTQPHQVLWIFQGLKMELKGSQSNSVIKLCNPIEFGFVCDCRDRWDERR</sequence>